<dbReference type="RefSeq" id="WP_209945146.1">
    <property type="nucleotide sequence ID" value="NZ_JAFICZ010000001.1"/>
</dbReference>
<feature type="domain" description="DUF4055" evidence="2">
    <location>
        <begin position="284"/>
        <end position="421"/>
    </location>
</feature>
<dbReference type="InterPro" id="IPR025129">
    <property type="entry name" value="DUF4055"/>
</dbReference>
<name>A0A8I2C4B8_BRAEL</name>
<sequence>MAFDWRTLFGGGPRYATIATQQSGGGGVAGPDTKSDDIACMAHKWELIDTVVEGHDAIKRCGERFLPRFEKETEAKYRRRLNDSPWRPIFPDAIDNITSRPFTSPVTLAGNPDQQMVEFAEDVDGQGNSLNVFARNEFDQAVSKGVTVFYVDYSRNVPRADGRAKTIAEERDHGVRPFWVHIPVCELIDVRTAFVKGREIVTHARWWERPKVADGFSETCIPQIRVVEIRDDGRVWWTIWQQQGGGDFAQADSGILSAMDEVPLVRIFTGKKKGVIANKPWSYELCHVALEYYRALARQTEIENMSGWPMLAGQGISKPTDSDDVAIGPHTVLFAPPSDASGGSKWELIGPDAALVEQIGKGPERVLDAFSKLAKEPTIPKAGVTATASGMDNSRAHSAIEVWASGLKNGLDEGLAFTAKWFGIADTVTANVCTDFAALSGSVDEAKIIGDAQKRGVVSKKTERGELKRRGILAPDWSEDEEETRLAEEELGLEPEQPFNPVSGDVIQFAAAQGTRQ</sequence>
<evidence type="ECO:0000313" key="4">
    <source>
        <dbReference type="Proteomes" id="UP000673383"/>
    </source>
</evidence>
<proteinExistence type="predicted"/>
<reference evidence="3" key="1">
    <citation type="submission" date="2021-02" db="EMBL/GenBank/DDBJ databases">
        <title>Genomic Encyclopedia of Type Strains, Phase IV (KMG-V): Genome sequencing to study the core and pangenomes of soil and plant-associated prokaryotes.</title>
        <authorList>
            <person name="Whitman W."/>
        </authorList>
    </citation>
    <scope>NUCLEOTIDE SEQUENCE</scope>
    <source>
        <strain evidence="3">USDA 406</strain>
    </source>
</reference>
<evidence type="ECO:0000313" key="3">
    <source>
        <dbReference type="EMBL" id="MBP1297410.1"/>
    </source>
</evidence>
<organism evidence="3 4">
    <name type="scientific">Bradyrhizobium elkanii</name>
    <dbReference type="NCBI Taxonomy" id="29448"/>
    <lineage>
        <taxon>Bacteria</taxon>
        <taxon>Pseudomonadati</taxon>
        <taxon>Pseudomonadota</taxon>
        <taxon>Alphaproteobacteria</taxon>
        <taxon>Hyphomicrobiales</taxon>
        <taxon>Nitrobacteraceae</taxon>
        <taxon>Bradyrhizobium</taxon>
    </lineage>
</organism>
<dbReference type="EMBL" id="JAFICZ010000001">
    <property type="protein sequence ID" value="MBP1297410.1"/>
    <property type="molecule type" value="Genomic_DNA"/>
</dbReference>
<feature type="region of interest" description="Disordered" evidence="1">
    <location>
        <begin position="476"/>
        <end position="504"/>
    </location>
</feature>
<gene>
    <name evidence="3" type="ORF">JOH49_007163</name>
</gene>
<protein>
    <recommendedName>
        <fullName evidence="2">DUF4055 domain-containing protein</fullName>
    </recommendedName>
</protein>
<evidence type="ECO:0000256" key="1">
    <source>
        <dbReference type="SAM" id="MobiDB-lite"/>
    </source>
</evidence>
<comment type="caution">
    <text evidence="3">The sequence shown here is derived from an EMBL/GenBank/DDBJ whole genome shotgun (WGS) entry which is preliminary data.</text>
</comment>
<evidence type="ECO:0000259" key="2">
    <source>
        <dbReference type="Pfam" id="PF13264"/>
    </source>
</evidence>
<dbReference type="Pfam" id="PF13264">
    <property type="entry name" value="DUF4055"/>
    <property type="match status" value="1"/>
</dbReference>
<dbReference type="AlphaFoldDB" id="A0A8I2C4B8"/>
<accession>A0A8I2C4B8</accession>
<feature type="compositionally biased region" description="Acidic residues" evidence="1">
    <location>
        <begin position="477"/>
        <end position="493"/>
    </location>
</feature>
<dbReference type="Proteomes" id="UP000673383">
    <property type="component" value="Unassembled WGS sequence"/>
</dbReference>